<evidence type="ECO:0000313" key="2">
    <source>
        <dbReference type="Proteomes" id="UP000829398"/>
    </source>
</evidence>
<dbReference type="Proteomes" id="UP000829398">
    <property type="component" value="Chromosome 9"/>
</dbReference>
<protein>
    <submittedName>
        <fullName evidence="1">Uncharacterized protein</fullName>
    </submittedName>
</protein>
<comment type="caution">
    <text evidence="1">The sequence shown here is derived from an EMBL/GenBank/DDBJ whole genome shotgun (WGS) entry which is preliminary data.</text>
</comment>
<name>A0ACB8HZC0_CITSI</name>
<dbReference type="EMBL" id="CM039178">
    <property type="protein sequence ID" value="KAH9680131.1"/>
    <property type="molecule type" value="Genomic_DNA"/>
</dbReference>
<organism evidence="1 2">
    <name type="scientific">Citrus sinensis</name>
    <name type="common">Sweet orange</name>
    <name type="synonym">Citrus aurantium var. sinensis</name>
    <dbReference type="NCBI Taxonomy" id="2711"/>
    <lineage>
        <taxon>Eukaryota</taxon>
        <taxon>Viridiplantae</taxon>
        <taxon>Streptophyta</taxon>
        <taxon>Embryophyta</taxon>
        <taxon>Tracheophyta</taxon>
        <taxon>Spermatophyta</taxon>
        <taxon>Magnoliopsida</taxon>
        <taxon>eudicotyledons</taxon>
        <taxon>Gunneridae</taxon>
        <taxon>Pentapetalae</taxon>
        <taxon>rosids</taxon>
        <taxon>malvids</taxon>
        <taxon>Sapindales</taxon>
        <taxon>Rutaceae</taxon>
        <taxon>Aurantioideae</taxon>
        <taxon>Citrus</taxon>
    </lineage>
</organism>
<evidence type="ECO:0000313" key="1">
    <source>
        <dbReference type="EMBL" id="KAH9680131.1"/>
    </source>
</evidence>
<reference evidence="2" key="1">
    <citation type="journal article" date="2023" name="Hortic. Res.">
        <title>A chromosome-level phased genome enabling allele-level studies in sweet orange: a case study on citrus Huanglongbing tolerance.</title>
        <authorList>
            <person name="Wu B."/>
            <person name="Yu Q."/>
            <person name="Deng Z."/>
            <person name="Duan Y."/>
            <person name="Luo F."/>
            <person name="Gmitter F. Jr."/>
        </authorList>
    </citation>
    <scope>NUCLEOTIDE SEQUENCE [LARGE SCALE GENOMIC DNA]</scope>
    <source>
        <strain evidence="2">cv. Valencia</strain>
    </source>
</reference>
<proteinExistence type="predicted"/>
<sequence>MASSSQTPVQLSSSMSLPKTVTKHTTSKLESLVEYSYIPDSAHVNESSLPLVNPYQLYQRPSRFTRSIRSLISTSRSTPKEYIQSSSLDQCSLQSTSAEQYVTLEISPELISHWKQQRYTHFHLGGVRLILTLHGRKGLPVTARIALLDTRFKQYEQATIGTVLTTLHAGSVVLTVYPNFNLSLDDPNLSTFLKIQVQIQGAEQVSSAKIATVHHQLVYRLQNHSLILPTPPDLSSDTLMILAESPDIPTIIQIPRQIPRADLLKIMPLEWITNYEHFHQNTTPIQTSEPMYEKRSDGSVRLQFKPPPSAPAEPPQLSFTCSMVQPVDIISEVLPSGKPLPIMSFTSQGTPVYPDKIDGHFLWDVPGSGRCDPGCPCNDDEDDYSSRSKKKKIIYPACKLYLPEDDDDEPDYPPPLPLYDKGLQWIQKHQPRSCKPVRSSAGLLPTPPMVSCMMFSSASASDYSSEYPPLEKRSDQKHQVWSKPFVNSPISSSGHLEEHKPFEAILNWQTQNARVQNASLTSLHSKVDQIAHRSSVVETRVTSLSDQLTNLYNSLHTKVAQLDRDLRAMIARGDNSYEFTRKEQEIRQLQAEIARIDADNQQRQAVHTAPLSYFPTEPYHPLGSFFPTTPRDYTPEKVFPMTYHLNPQPAKPKPRPPRRPVPPPTVSIPPPVRPMYSDAIQKPLQIHEPVFPDLPSTSALPPFPESPSKAAQKKPTETYLITAPDLDQLHHSSEESSPSDSVDTFDSITETSEPHSFSSDDSQQHLTDISRLLMADHAESTTTDPPPREPGQPYVDIPSDVEGENEGDNSNPPPRIRTKVAPSTGPWFTFDDLPPARWRERLQELSAWLDLQMVKPDAELSAVLKEFVSRFTGSLRDWFDSLGQYRQLLYLQHPTVSAALMDIHSQFLGEPAAIFATARKEYLQMRCCSMQRSDLHYHFKRMYALFHKIGGINDHTLKHVFLSSLPEELQPEIRRQIANAQLDINNLSLGRLFQLALVSLDYLCDQKKFFRNFMKDKEGFRTACKKPYLEIKCKDSKHCTCPSTKKHHKVRFHRKSSRTPQSRPFPRRPKKIRYFRRRQPSEILDRQRKKSRCFICKKLGHFAKECPKNPKRSQRLVQQLQSLHQFSPDTDQIEFLYSEQESPDPDTVFALGTSDSDSDSTSSTEPEDYSPVFHIQSVPSSSTQLSVQPIPSVKIQILLSKYSRPIPAIAFIDTGAQRSILNPAILPPETWISNENHFRAASGKLFSTKLRTKSRIGIQLFPKLTVWTHVIGSSLPDKDLLLGFDILFQAQKIQVLPTGLIFQSMFQPYTDQLKLYHLAQSPPDYQSISAQLLRFCPPNHLAFAHPHPLWKNPAHFIKLPFKLNEDLNPTKATHPGMPPSELQLAQTECAELLAQGLIEPTTSPWACQAFYVNKRAETLRGTPEEHQVLLQQFHDIIDHYGIMLSDKKSTIATDTVEYLGMQIHNGFYQPGPHIAQELLHFLDKDFTKKQVQQFLGIINYIRDFLPHVDQQTSILSALLKKNPISWDSRHTTAVQRLKQIAQNPPQLKIMTDGKRILQTDASDTSRGALLLEQIDKKEYLIGHASGHFSPAQQHYHTIYKEILAVKNGIKKFEYHLLGHRFLIRLDNSSFPKVLQFKGNTIPNSQLLRLQEWFSRYEFDVAHIKGQKNLIPDFLSRIQTPASPIFYTSPVFPIFMATRSTATSLPSKALTQKTFPRPVQTFPSLYRLQEFAKQFLFCYYMKAFFLEENPHNQFLTFHPENLFLTGFFIPSVRDISDDELWYFWCLTVLHATQLIILLAYTVNTLNNPSKATSLLWTLLEWFSPIPQWRSQLQQLSHNHHLSTIPSHEAEKFTSVFIVHRPYFRHPETAAFFAQPQISHYHTTPHPSTLDQDPMFKKALMNHLLSLNHVPPSPQDIISSSIGPRHDMFMVPNPSGSSKGIIIKEERPDTPPQIYYQDSQDPEDDFLPLSQLLQEFQTPPEQGQSSRVISQSEPIITHPPSQCRSLCIPGIVHAKGCPQYDGPTYLEQCTLFCEPHGANCHKSCVNYRRFESSSSSDDYGMNLSSPTLETVFSCFLIWFGTRFKLRKAVLGLYNLAKKTGLKSLKLTEWYHTQMGSFGGINIFIKLERKMNEKLFIFPKWEWMSELRMIFRTKFKELLGDGGSHDEHRQLLTQFYDIIQSHGIMLSAKKSTIATANIEFLGMIIKDGHYQPGKHIAQELLHFPDQQLSKKQIQQFLGIINYIRDFIPHVDHYTHHLSALLKKKPPEWNTDHTIAVTTLKQIAQNPPPLKLITDGKRILQTDATVIENDIQDVLHNYLCQLNHQPPPLKDISHTSLGPQHDLLMIPTPSAISKPKSTGIIIKEERPDYTDFLYQDSQDPWEDFLPLNQDPQPNLPNDQLNHPKLTKPPKLPLSILQSILPETIIALIHHAVVPPATTVEQYVTLEIPPELISNWQREGYTHLHIGGVRLILTLHGRKRLPITARIAKLDTRFTHYQDAVIDTNLSTALKVQVQIQGAEQISSAKVTTLHHQLVYRLQNHALDLPLSEHHSDALMVLVESDQIPTIIPIPRQIPRHELIKLMPLEWISNYEKFHNNTSPIQTIENPSNTDQTSDSNLAVSEDPTESETESSLESSISSSDSEKSYADITRILMAQPEETEPAQSSRTDPFFEIPSDIEEDPPEASSAPNRPAQPQNDHKPSNGPWFTFDDIPAAKWRDRLSEMAAWTDLQMLRANATTASVLREITPFQDISTKFLNYCPESHADFHHPNPLWKNPHFFVQLPFKLNEDVNPTKATYPGISPSNLVLAQKECSQLLAQGTQDDHRHLLNQFFDITQSHGIMLSAKKNTIATNNIEFLGMTIKDGHYQPGKHIAQELIHFPYQHLSKRQIQQFLGIINYIRDFIPHVDHHTRQLSALLKKNPPSWNNNHTLVVTMLKQIVQNPPLLKLITDGRRILQTDASDESWGAILLEETDGKEHFIAYASGHFSDTQIHYHSVFKEILAVKHGIQKFEYHLIGYHFLVRMDNSAFPNIMNSKGKNVPEKMLLRLKDWFSKYDFSVKHIKGDHNLIPDMLSILAKPNKSLFFISSEHHFPVIFMATSLPSQALTQKTFPLGKNFTTVFAIQEFAKKVVFRFFMKVYLLSDSFPFSTFHLENLFLIGLTLDPSKDISEDELWYICA</sequence>
<accession>A0ACB8HZC0</accession>
<gene>
    <name evidence="1" type="ORF">KPL71_026429</name>
</gene>
<keyword evidence="2" id="KW-1185">Reference proteome</keyword>